<dbReference type="AlphaFoldDB" id="L8E8U7"/>
<evidence type="ECO:0000313" key="1">
    <source>
        <dbReference type="EMBL" id="CCQ43579.1"/>
    </source>
</evidence>
<reference evidence="1" key="1">
    <citation type="journal article" date="2013" name="PLoS ONE">
        <title>Direct detection of alternative open reading frames translation products in human significantly expands the proteome.</title>
        <authorList>
            <person name="Vanderperre B."/>
            <person name="Lucier J.-F."/>
            <person name="Motard J."/>
            <person name="Tremblay G."/>
            <person name="Vanderperre S."/>
            <person name="Wisztorski M."/>
            <person name="Salzet M."/>
            <person name="Boisvert F.-M."/>
            <person name="Roucou X."/>
        </authorList>
    </citation>
    <scope>NUCLEOTIDE SEQUENCE</scope>
</reference>
<gene>
    <name evidence="1" type="primary">ATG2B</name>
</gene>
<dbReference type="EMBL" id="HF584082">
    <property type="protein sequence ID" value="CCQ43579.1"/>
    <property type="molecule type" value="Genomic_DNA"/>
</dbReference>
<dbReference type="ChiTaRS" id="ATG2B">
    <property type="organism name" value="human"/>
</dbReference>
<protein>
    <submittedName>
        <fullName evidence="1">Alternative protein ATG2B</fullName>
    </submittedName>
</protein>
<accession>L8E8U7</accession>
<sequence>MVFWMKNLKFRSHVVQTSSCFLTRVGMYPRSPAPPMPHSLTISSVMQ</sequence>
<dbReference type="OrthoDB" id="18982at2759"/>
<name>L8E8U7_HUMAN</name>
<proteinExistence type="predicted"/>
<organism evidence="1">
    <name type="scientific">Homo sapiens</name>
    <name type="common">Human</name>
    <dbReference type="NCBI Taxonomy" id="9606"/>
    <lineage>
        <taxon>Eukaryota</taxon>
        <taxon>Metazoa</taxon>
        <taxon>Chordata</taxon>
        <taxon>Craniata</taxon>
        <taxon>Vertebrata</taxon>
        <taxon>Euteleostomi</taxon>
        <taxon>Mammalia</taxon>
        <taxon>Eutheria</taxon>
        <taxon>Euarchontoglires</taxon>
        <taxon>Primates</taxon>
        <taxon>Haplorrhini</taxon>
        <taxon>Catarrhini</taxon>
        <taxon>Hominidae</taxon>
        <taxon>Homo</taxon>
    </lineage>
</organism>